<dbReference type="EMBL" id="CM009301">
    <property type="protein sequence ID" value="PNT08696.1"/>
    <property type="molecule type" value="Genomic_DNA"/>
</dbReference>
<evidence type="ECO:0000313" key="2">
    <source>
        <dbReference type="Proteomes" id="UP000006729"/>
    </source>
</evidence>
<protein>
    <recommendedName>
        <fullName evidence="3">DNA helicase</fullName>
    </recommendedName>
</protein>
<evidence type="ECO:0000313" key="1">
    <source>
        <dbReference type="EMBL" id="PNT08697.1"/>
    </source>
</evidence>
<accession>A0A2K1Y6M8</accession>
<keyword evidence="2" id="KW-1185">Reference proteome</keyword>
<reference evidence="1" key="2">
    <citation type="submission" date="2017-07" db="EMBL/GenBank/DDBJ databases">
        <title>WGS assembly of Populus trichocarpa.</title>
        <authorList>
            <person name="Tuskan G."/>
            <person name="Difazio S."/>
            <person name="Jansson S."/>
            <person name="Bohlmann J."/>
            <person name="Grigoriev I."/>
            <person name="Hellsten U."/>
            <person name="Putnam N."/>
            <person name="Ralph S."/>
            <person name="Rombauts S."/>
            <person name="Salamov A."/>
            <person name="Schein J."/>
            <person name="Sterck L."/>
            <person name="Aerts A."/>
            <person name="Bhalerao R."/>
            <person name="Bhalerao R."/>
            <person name="Blaudez D."/>
            <person name="Boerjan W."/>
            <person name="Brun A."/>
            <person name="Brunner A."/>
            <person name="Busov V."/>
            <person name="Campbell M."/>
            <person name="Carlson J."/>
            <person name="Chalot M."/>
            <person name="Chapman J."/>
            <person name="Chen G."/>
            <person name="Cooper D."/>
            <person name="Coutinho P."/>
            <person name="Couturier J."/>
            <person name="Covert S."/>
            <person name="Cronk Q."/>
            <person name="Cunningham R."/>
            <person name="Davis J."/>
            <person name="Degroeve S."/>
            <person name="Dejardin A."/>
            <person name="Depamphilis C."/>
            <person name="Detter J."/>
            <person name="Dirks B."/>
            <person name="Dubchak I."/>
            <person name="Duplessis S."/>
            <person name="Ehlting J."/>
            <person name="Ellis B."/>
            <person name="Gendler K."/>
            <person name="Goodstein D."/>
            <person name="Gribskov M."/>
            <person name="Grimwood J."/>
            <person name="Groover A."/>
            <person name="Gunter L."/>
            <person name="Hamberger B."/>
            <person name="Heinze B."/>
            <person name="Helariutta Y."/>
            <person name="Henrissat B."/>
            <person name="Holligan D."/>
            <person name="Holt R."/>
            <person name="Huang W."/>
            <person name="Islam-Faridi N."/>
            <person name="Jones S."/>
            <person name="Jones-Rhoades M."/>
            <person name="Jorgensen R."/>
            <person name="Joshi C."/>
            <person name="Kangasjarvi J."/>
            <person name="Karlsson J."/>
            <person name="Kelleher C."/>
            <person name="Kirkpatrick R."/>
            <person name="Kirst M."/>
            <person name="Kohler A."/>
            <person name="Kalluri U."/>
            <person name="Larimer F."/>
            <person name="Leebens-Mack J."/>
            <person name="Leple J."/>
            <person name="Locascio P."/>
            <person name="Lou Y."/>
            <person name="Lucas S."/>
            <person name="Martin F."/>
            <person name="Montanini B."/>
            <person name="Napoli C."/>
            <person name="Nelson D."/>
            <person name="Nelson C."/>
            <person name="Nieminen K."/>
            <person name="Nilsson O."/>
            <person name="Pereda V."/>
            <person name="Peter G."/>
            <person name="Philippe R."/>
            <person name="Pilate G."/>
            <person name="Poliakov A."/>
            <person name="Razumovskaya J."/>
            <person name="Richardson P."/>
            <person name="Rinaldi C."/>
            <person name="Ritland K."/>
            <person name="Rouze P."/>
            <person name="Ryaboy D."/>
            <person name="Schmutz J."/>
            <person name="Schrader J."/>
            <person name="Segerman B."/>
            <person name="Shin H."/>
            <person name="Siddiqui A."/>
            <person name="Sterky F."/>
            <person name="Terry A."/>
            <person name="Tsai C."/>
            <person name="Uberbacher E."/>
            <person name="Unneberg P."/>
            <person name="Vahala J."/>
            <person name="Wall K."/>
            <person name="Wessler S."/>
            <person name="Yang G."/>
            <person name="Yin T."/>
            <person name="Douglas C."/>
            <person name="Marra M."/>
            <person name="Sandberg G."/>
            <person name="Van De Peer Y."/>
            <person name="Rokhsar D."/>
        </authorList>
    </citation>
    <scope>NUCLEOTIDE SEQUENCE</scope>
    <source>
        <strain evidence="1">Nisqually-1</strain>
    </source>
</reference>
<dbReference type="InParanoid" id="A0A2K1Y6M8"/>
<sequence length="107" mass="12175">MGSPVLEMMLLLKSMSLFSICYQQKSTFTSALILFALHQEMLKILILCIHLSFSAIFNLMGPPQHKLSSKVGARIVLLRNLPEPAVVHDQLYITMIRLEMNMRKNSV</sequence>
<dbReference type="AlphaFoldDB" id="A0A2K1Y6M8"/>
<dbReference type="Proteomes" id="UP000006729">
    <property type="component" value="Chromosome 12"/>
</dbReference>
<organism evidence="1 2">
    <name type="scientific">Populus trichocarpa</name>
    <name type="common">Western balsam poplar</name>
    <name type="synonym">Populus balsamifera subsp. trichocarpa</name>
    <dbReference type="NCBI Taxonomy" id="3694"/>
    <lineage>
        <taxon>Eukaryota</taxon>
        <taxon>Viridiplantae</taxon>
        <taxon>Streptophyta</taxon>
        <taxon>Embryophyta</taxon>
        <taxon>Tracheophyta</taxon>
        <taxon>Spermatophyta</taxon>
        <taxon>Magnoliopsida</taxon>
        <taxon>eudicotyledons</taxon>
        <taxon>Gunneridae</taxon>
        <taxon>Pentapetalae</taxon>
        <taxon>rosids</taxon>
        <taxon>fabids</taxon>
        <taxon>Malpighiales</taxon>
        <taxon>Salicaceae</taxon>
        <taxon>Saliceae</taxon>
        <taxon>Populus</taxon>
    </lineage>
</organism>
<reference evidence="1 2" key="1">
    <citation type="journal article" date="2006" name="Science">
        <title>The genome of black cottonwood, Populus trichocarpa (Torr. &amp; Gray).</title>
        <authorList>
            <person name="Tuskan G.A."/>
            <person name="Difazio S."/>
            <person name="Jansson S."/>
            <person name="Bohlmann J."/>
            <person name="Grigoriev I."/>
            <person name="Hellsten U."/>
            <person name="Putnam N."/>
            <person name="Ralph S."/>
            <person name="Rombauts S."/>
            <person name="Salamov A."/>
            <person name="Schein J."/>
            <person name="Sterck L."/>
            <person name="Aerts A."/>
            <person name="Bhalerao R.R."/>
            <person name="Bhalerao R.P."/>
            <person name="Blaudez D."/>
            <person name="Boerjan W."/>
            <person name="Brun A."/>
            <person name="Brunner A."/>
            <person name="Busov V."/>
            <person name="Campbell M."/>
            <person name="Carlson J."/>
            <person name="Chalot M."/>
            <person name="Chapman J."/>
            <person name="Chen G.L."/>
            <person name="Cooper D."/>
            <person name="Coutinho P.M."/>
            <person name="Couturier J."/>
            <person name="Covert S."/>
            <person name="Cronk Q."/>
            <person name="Cunningham R."/>
            <person name="Davis J."/>
            <person name="Degroeve S."/>
            <person name="Dejardin A."/>
            <person name="Depamphilis C."/>
            <person name="Detter J."/>
            <person name="Dirks B."/>
            <person name="Dubchak I."/>
            <person name="Duplessis S."/>
            <person name="Ehlting J."/>
            <person name="Ellis B."/>
            <person name="Gendler K."/>
            <person name="Goodstein D."/>
            <person name="Gribskov M."/>
            <person name="Grimwood J."/>
            <person name="Groover A."/>
            <person name="Gunter L."/>
            <person name="Hamberger B."/>
            <person name="Heinze B."/>
            <person name="Helariutta Y."/>
            <person name="Henrissat B."/>
            <person name="Holligan D."/>
            <person name="Holt R."/>
            <person name="Huang W."/>
            <person name="Islam-Faridi N."/>
            <person name="Jones S."/>
            <person name="Jones-Rhoades M."/>
            <person name="Jorgensen R."/>
            <person name="Joshi C."/>
            <person name="Kangasjarvi J."/>
            <person name="Karlsson J."/>
            <person name="Kelleher C."/>
            <person name="Kirkpatrick R."/>
            <person name="Kirst M."/>
            <person name="Kohler A."/>
            <person name="Kalluri U."/>
            <person name="Larimer F."/>
            <person name="Leebens-Mack J."/>
            <person name="Leple J.C."/>
            <person name="Locascio P."/>
            <person name="Lou Y."/>
            <person name="Lucas S."/>
            <person name="Martin F."/>
            <person name="Montanini B."/>
            <person name="Napoli C."/>
            <person name="Nelson D.R."/>
            <person name="Nelson C."/>
            <person name="Nieminen K."/>
            <person name="Nilsson O."/>
            <person name="Pereda V."/>
            <person name="Peter G."/>
            <person name="Philippe R."/>
            <person name="Pilate G."/>
            <person name="Poliakov A."/>
            <person name="Razumovskaya J."/>
            <person name="Richardson P."/>
            <person name="Rinaldi C."/>
            <person name="Ritland K."/>
            <person name="Rouze P."/>
            <person name="Ryaboy D."/>
            <person name="Schmutz J."/>
            <person name="Schrader J."/>
            <person name="Segerman B."/>
            <person name="Shin H."/>
            <person name="Siddiqui A."/>
            <person name="Sterky F."/>
            <person name="Terry A."/>
            <person name="Tsai C.J."/>
            <person name="Uberbacher E."/>
            <person name="Unneberg P."/>
            <person name="Vahala J."/>
            <person name="Wall K."/>
            <person name="Wessler S."/>
            <person name="Yang G."/>
            <person name="Yin T."/>
            <person name="Douglas C."/>
            <person name="Marra M."/>
            <person name="Sandberg G."/>
            <person name="Van de Peer Y."/>
            <person name="Rokhsar D."/>
        </authorList>
    </citation>
    <scope>NUCLEOTIDE SEQUENCE [LARGE SCALE GENOMIC DNA]</scope>
    <source>
        <strain evidence="2">cv. Nisqually</strain>
        <strain evidence="1">Nisqually-1</strain>
    </source>
</reference>
<name>A0A2K1Y6M8_POPTR</name>
<proteinExistence type="predicted"/>
<dbReference type="EMBL" id="CM009301">
    <property type="protein sequence ID" value="PNT08697.1"/>
    <property type="molecule type" value="Genomic_DNA"/>
</dbReference>
<evidence type="ECO:0008006" key="3">
    <source>
        <dbReference type="Google" id="ProtNLM"/>
    </source>
</evidence>
<gene>
    <name evidence="1" type="ORF">POPTR_012G002300</name>
</gene>